<feature type="region of interest" description="Disordered" evidence="1">
    <location>
        <begin position="152"/>
        <end position="177"/>
    </location>
</feature>
<dbReference type="OrthoDB" id="9770408at2"/>
<feature type="transmembrane region" description="Helical" evidence="2">
    <location>
        <begin position="91"/>
        <end position="108"/>
    </location>
</feature>
<evidence type="ECO:0000313" key="3">
    <source>
        <dbReference type="EMBL" id="AZV42692.1"/>
    </source>
</evidence>
<feature type="transmembrane region" description="Helical" evidence="2">
    <location>
        <begin position="47"/>
        <end position="64"/>
    </location>
</feature>
<dbReference type="InterPro" id="IPR048493">
    <property type="entry name" value="DUF1980_N"/>
</dbReference>
<dbReference type="EMBL" id="CP026095">
    <property type="protein sequence ID" value="AZV42692.1"/>
    <property type="molecule type" value="Genomic_DNA"/>
</dbReference>
<keyword evidence="2" id="KW-0812">Transmembrane</keyword>
<sequence length="309" mass="34646">MKRSNQGNVSYHHLIRGIVLIGLALLVFKLLVTNHIAFFIAPQMVRFIYFSFIVLLILSIILILRGTSEKNHYSCHCDGEHTYPTSSFKSIMLYGLFILPITTGFLFSDNVLDSSVAMNRPITLVSPSQNNNTIRAAQNSTDTITVSDRNANQAKSISDNSNPSSAQQEPLSEKEYSSLQNQLEATNHIKMNDEYYVPIINILSEDLSNMIGKTITTKGFVYREQNFFQDEIVIARFSIVCCVADSSVYGIMAKGNVAHLPKDQWIQVTGKIDQVKYDGLTVPIIKIKKLSKIPVPENPYVYDVGVQIN</sequence>
<evidence type="ECO:0000256" key="2">
    <source>
        <dbReference type="SAM" id="Phobius"/>
    </source>
</evidence>
<feature type="compositionally biased region" description="Polar residues" evidence="1">
    <location>
        <begin position="152"/>
        <end position="170"/>
    </location>
</feature>
<dbReference type="AlphaFoldDB" id="A0A3Q9RMR1"/>
<dbReference type="Pfam" id="PF21537">
    <property type="entry name" value="DUF1980_C"/>
    <property type="match status" value="1"/>
</dbReference>
<dbReference type="GO" id="GO:0003677">
    <property type="term" value="F:DNA binding"/>
    <property type="evidence" value="ECO:0007669"/>
    <property type="project" value="UniProtKB-KW"/>
</dbReference>
<dbReference type="Proteomes" id="UP000283095">
    <property type="component" value="Chromosome"/>
</dbReference>
<dbReference type="InterPro" id="IPR052955">
    <property type="entry name" value="UPF0703_membrane_permease"/>
</dbReference>
<proteinExistence type="predicted"/>
<dbReference type="PANTHER" id="PTHR40047">
    <property type="entry name" value="UPF0703 PROTEIN YCGQ"/>
    <property type="match status" value="1"/>
</dbReference>
<keyword evidence="3" id="KW-0238">DNA-binding</keyword>
<dbReference type="InterPro" id="IPR015402">
    <property type="entry name" value="DUF1980"/>
</dbReference>
<dbReference type="NCBIfam" id="TIGR03943">
    <property type="entry name" value="TIGR03943 family putative permease subunit"/>
    <property type="match status" value="1"/>
</dbReference>
<gene>
    <name evidence="3" type="ORF">BAOM_2083</name>
</gene>
<reference evidence="3 4" key="1">
    <citation type="submission" date="2018-01" db="EMBL/GenBank/DDBJ databases">
        <title>Bacillus asahii Genome sequencing and assembly.</title>
        <authorList>
            <person name="Jiang H."/>
            <person name="Feng Y."/>
            <person name="Zhao F."/>
            <person name="Lin X."/>
        </authorList>
    </citation>
    <scope>NUCLEOTIDE SEQUENCE [LARGE SCALE GENOMIC DNA]</scope>
    <source>
        <strain evidence="3 4">OM18</strain>
    </source>
</reference>
<organism evidence="3 4">
    <name type="scientific">Peribacillus asahii</name>
    <dbReference type="NCBI Taxonomy" id="228899"/>
    <lineage>
        <taxon>Bacteria</taxon>
        <taxon>Bacillati</taxon>
        <taxon>Bacillota</taxon>
        <taxon>Bacilli</taxon>
        <taxon>Bacillales</taxon>
        <taxon>Bacillaceae</taxon>
        <taxon>Peribacillus</taxon>
    </lineage>
</organism>
<dbReference type="KEGG" id="pasa:BAOM_2083"/>
<name>A0A3Q9RMR1_9BACI</name>
<keyword evidence="2" id="KW-0472">Membrane</keyword>
<dbReference type="RefSeq" id="WP_127760115.1">
    <property type="nucleotide sequence ID" value="NZ_CP026095.1"/>
</dbReference>
<evidence type="ECO:0000313" key="4">
    <source>
        <dbReference type="Proteomes" id="UP000283095"/>
    </source>
</evidence>
<dbReference type="InterPro" id="IPR048447">
    <property type="entry name" value="DUF1980_C"/>
</dbReference>
<dbReference type="Pfam" id="PF09323">
    <property type="entry name" value="DUF1980"/>
    <property type="match status" value="1"/>
</dbReference>
<evidence type="ECO:0000256" key="1">
    <source>
        <dbReference type="SAM" id="MobiDB-lite"/>
    </source>
</evidence>
<dbReference type="PANTHER" id="PTHR40047:SF1">
    <property type="entry name" value="UPF0703 PROTEIN YCGQ"/>
    <property type="match status" value="1"/>
</dbReference>
<keyword evidence="2" id="KW-1133">Transmembrane helix</keyword>
<accession>A0A3Q9RMR1</accession>
<protein>
    <submittedName>
        <fullName evidence="3">DNA-binding protein</fullName>
    </submittedName>
</protein>
<feature type="transmembrane region" description="Helical" evidence="2">
    <location>
        <begin position="20"/>
        <end position="41"/>
    </location>
</feature>